<comment type="caution">
    <text evidence="3">The sequence shown here is derived from an EMBL/GenBank/DDBJ whole genome shotgun (WGS) entry which is preliminary data.</text>
</comment>
<feature type="domain" description="GAG-pre-integrase" evidence="2">
    <location>
        <begin position="124"/>
        <end position="178"/>
    </location>
</feature>
<evidence type="ECO:0000259" key="1">
    <source>
        <dbReference type="Pfam" id="PF07727"/>
    </source>
</evidence>
<dbReference type="Pfam" id="PF13976">
    <property type="entry name" value="gag_pre-integrs"/>
    <property type="match status" value="1"/>
</dbReference>
<dbReference type="InterPro" id="IPR013103">
    <property type="entry name" value="RVT_2"/>
</dbReference>
<dbReference type="InterPro" id="IPR025724">
    <property type="entry name" value="GAG-pre-integrase_dom"/>
</dbReference>
<organism evidence="3">
    <name type="scientific">Tanacetum cinerariifolium</name>
    <name type="common">Dalmatian daisy</name>
    <name type="synonym">Chrysanthemum cinerariifolium</name>
    <dbReference type="NCBI Taxonomy" id="118510"/>
    <lineage>
        <taxon>Eukaryota</taxon>
        <taxon>Viridiplantae</taxon>
        <taxon>Streptophyta</taxon>
        <taxon>Embryophyta</taxon>
        <taxon>Tracheophyta</taxon>
        <taxon>Spermatophyta</taxon>
        <taxon>Magnoliopsida</taxon>
        <taxon>eudicotyledons</taxon>
        <taxon>Gunneridae</taxon>
        <taxon>Pentapetalae</taxon>
        <taxon>asterids</taxon>
        <taxon>campanulids</taxon>
        <taxon>Asterales</taxon>
        <taxon>Asteraceae</taxon>
        <taxon>Asteroideae</taxon>
        <taxon>Anthemideae</taxon>
        <taxon>Anthemidinae</taxon>
        <taxon>Tanacetum</taxon>
    </lineage>
</organism>
<accession>A0A6L2P4T3</accession>
<dbReference type="AlphaFoldDB" id="A0A6L2P4T3"/>
<dbReference type="EMBL" id="BKCJ010010854">
    <property type="protein sequence ID" value="GEU93440.1"/>
    <property type="molecule type" value="Genomic_DNA"/>
</dbReference>
<name>A0A6L2P4T3_TANCI</name>
<dbReference type="Pfam" id="PF07727">
    <property type="entry name" value="RVT_2"/>
    <property type="match status" value="1"/>
</dbReference>
<feature type="domain" description="Reverse transcriptase Ty1/copia-type" evidence="1">
    <location>
        <begin position="238"/>
        <end position="285"/>
    </location>
</feature>
<gene>
    <name evidence="3" type="ORF">Tci_065418</name>
</gene>
<reference evidence="3" key="1">
    <citation type="journal article" date="2019" name="Sci. Rep.">
        <title>Draft genome of Tanacetum cinerariifolium, the natural source of mosquito coil.</title>
        <authorList>
            <person name="Yamashiro T."/>
            <person name="Shiraishi A."/>
            <person name="Satake H."/>
            <person name="Nakayama K."/>
        </authorList>
    </citation>
    <scope>NUCLEOTIDE SEQUENCE</scope>
</reference>
<proteinExistence type="predicted"/>
<protein>
    <recommendedName>
        <fullName evidence="4">Retrovirus-related Pol polyprotein from transposon TNT 1-94</fullName>
    </recommendedName>
</protein>
<evidence type="ECO:0000313" key="3">
    <source>
        <dbReference type="EMBL" id="GEU93440.1"/>
    </source>
</evidence>
<evidence type="ECO:0000259" key="2">
    <source>
        <dbReference type="Pfam" id="PF13976"/>
    </source>
</evidence>
<sequence>MPVIVDEKTLILEDESQSILSEKEKDPEAIKQKISQKPIDYEKLNRLYEDFGKRFTPQQELSAKQAFWLRISNPTIESSNKPPVKIKVPSELPKVSLVNANLKKLKFHLAQFDSMVKKRTTYDAHTEASKTKSWLWHHRLAHLNFGTLNKLAKDGLARGIPRLKFQKDHLCSAYALGKILVVAVPRAVDLADSHVSTSIDQDAPSAKPKNFKEAMTELSWIDAMQEEIHEFERLQVWQYVGIDFEESFSPVARIEAIRIFVANAANKNMTIFQMDVKMAFLNGELK</sequence>
<evidence type="ECO:0008006" key="4">
    <source>
        <dbReference type="Google" id="ProtNLM"/>
    </source>
</evidence>